<reference evidence="1" key="1">
    <citation type="journal article" date="2014" name="Int. J. Syst. Evol. Microbiol.">
        <title>Complete genome sequence of Corynebacterium casei LMG S-19264T (=DSM 44701T), isolated from a smear-ripened cheese.</title>
        <authorList>
            <consortium name="US DOE Joint Genome Institute (JGI-PGF)"/>
            <person name="Walter F."/>
            <person name="Albersmeier A."/>
            <person name="Kalinowski J."/>
            <person name="Ruckert C."/>
        </authorList>
    </citation>
    <scope>NUCLEOTIDE SEQUENCE</scope>
    <source>
        <strain evidence="1">KCTC 42650</strain>
    </source>
</reference>
<evidence type="ECO:0000313" key="2">
    <source>
        <dbReference type="Proteomes" id="UP000626220"/>
    </source>
</evidence>
<organism evidence="1 2">
    <name type="scientific">Seohaeicola zhoushanensis</name>
    <dbReference type="NCBI Taxonomy" id="1569283"/>
    <lineage>
        <taxon>Bacteria</taxon>
        <taxon>Pseudomonadati</taxon>
        <taxon>Pseudomonadota</taxon>
        <taxon>Alphaproteobacteria</taxon>
        <taxon>Rhodobacterales</taxon>
        <taxon>Roseobacteraceae</taxon>
        <taxon>Seohaeicola</taxon>
    </lineage>
</organism>
<comment type="caution">
    <text evidence="1">The sequence shown here is derived from an EMBL/GenBank/DDBJ whole genome shotgun (WGS) entry which is preliminary data.</text>
</comment>
<dbReference type="PIRSF" id="PIRSF034110">
    <property type="entry name" value="DUF1203"/>
    <property type="match status" value="1"/>
</dbReference>
<dbReference type="RefSeq" id="WP_189680637.1">
    <property type="nucleotide sequence ID" value="NZ_BNCJ01000007.1"/>
</dbReference>
<accession>A0A8J3M7R6</accession>
<sequence length="153" mass="16501">MIRFTALPTAEVRALQSGAPDAYGHAPERTISDGAGNPCRHCLQQIPKGAGMLILAHRPFPALQPYAETGPIFLCADPCERGGGTEIPAALASPEYLIKGYNAEDRIVYGTGRIVPTEQIPTAAETILAREDIAYVHVRSARNNCYQARVERG</sequence>
<reference evidence="1" key="2">
    <citation type="submission" date="2020-09" db="EMBL/GenBank/DDBJ databases">
        <authorList>
            <person name="Sun Q."/>
            <person name="Kim S."/>
        </authorList>
    </citation>
    <scope>NUCLEOTIDE SEQUENCE</scope>
    <source>
        <strain evidence="1">KCTC 42650</strain>
    </source>
</reference>
<dbReference type="EMBL" id="BNCJ01000007">
    <property type="protein sequence ID" value="GHF54303.1"/>
    <property type="molecule type" value="Genomic_DNA"/>
</dbReference>
<keyword evidence="2" id="KW-1185">Reference proteome</keyword>
<dbReference type="InterPro" id="IPR009593">
    <property type="entry name" value="DUF1203"/>
</dbReference>
<name>A0A8J3M7R6_9RHOB</name>
<evidence type="ECO:0008006" key="3">
    <source>
        <dbReference type="Google" id="ProtNLM"/>
    </source>
</evidence>
<dbReference type="Pfam" id="PF06718">
    <property type="entry name" value="DUF1203"/>
    <property type="match status" value="1"/>
</dbReference>
<dbReference type="Proteomes" id="UP000626220">
    <property type="component" value="Unassembled WGS sequence"/>
</dbReference>
<evidence type="ECO:0000313" key="1">
    <source>
        <dbReference type="EMBL" id="GHF54303.1"/>
    </source>
</evidence>
<dbReference type="AlphaFoldDB" id="A0A8J3M7R6"/>
<protein>
    <recommendedName>
        <fullName evidence="3">DUF1203 domain-containing protein</fullName>
    </recommendedName>
</protein>
<gene>
    <name evidence="1" type="ORF">GCM10017056_27200</name>
</gene>
<proteinExistence type="predicted"/>